<reference evidence="3" key="1">
    <citation type="submission" date="2022-01" db="EMBL/GenBank/DDBJ databases">
        <authorList>
            <person name="King R."/>
        </authorList>
    </citation>
    <scope>NUCLEOTIDE SEQUENCE</scope>
</reference>
<dbReference type="PANTHER" id="PTHR44324">
    <property type="entry name" value="WD40 REPEAT DOMAIN 95"/>
    <property type="match status" value="1"/>
</dbReference>
<proteinExistence type="predicted"/>
<dbReference type="PROSITE" id="PS50294">
    <property type="entry name" value="WD_REPEATS_REGION"/>
    <property type="match status" value="1"/>
</dbReference>
<keyword evidence="2" id="KW-0853">WD repeat</keyword>
<evidence type="ECO:0000256" key="2">
    <source>
        <dbReference type="PROSITE-ProRule" id="PRU00221"/>
    </source>
</evidence>
<organism evidence="3 4">
    <name type="scientific">Phyllotreta striolata</name>
    <name type="common">Striped flea beetle</name>
    <name type="synonym">Crioceris striolata</name>
    <dbReference type="NCBI Taxonomy" id="444603"/>
    <lineage>
        <taxon>Eukaryota</taxon>
        <taxon>Metazoa</taxon>
        <taxon>Ecdysozoa</taxon>
        <taxon>Arthropoda</taxon>
        <taxon>Hexapoda</taxon>
        <taxon>Insecta</taxon>
        <taxon>Pterygota</taxon>
        <taxon>Neoptera</taxon>
        <taxon>Endopterygota</taxon>
        <taxon>Coleoptera</taxon>
        <taxon>Polyphaga</taxon>
        <taxon>Cucujiformia</taxon>
        <taxon>Chrysomeloidea</taxon>
        <taxon>Chrysomelidae</taxon>
        <taxon>Galerucinae</taxon>
        <taxon>Alticini</taxon>
        <taxon>Phyllotreta</taxon>
    </lineage>
</organism>
<dbReference type="Pfam" id="PF00400">
    <property type="entry name" value="WD40"/>
    <property type="match status" value="2"/>
</dbReference>
<protein>
    <submittedName>
        <fullName evidence="3">Uncharacterized protein</fullName>
    </submittedName>
</protein>
<accession>A0A9N9TWA9</accession>
<sequence length="600" mass="67927">MEAIRDVKLNPSKISGLLELFTRENLQALEEAFKESTETGLNKEEFCDKFQRICNTSNEQSLLLYNNAVQNSTNLTWSKFLDYLIENASPKTYSPLQLTTGAIEAASHATRETIRKIVVIETDKYFCYVAVSLHGRVGVYDGNANFLTSYHAVFTEHDLKRSDDERRRRNRWITDAVFCPDSQMLALASSTRSLAIYEASGLKHEPCWCGSKLKKRMPVSVLIGGTSSGDLLLHKFLQVAPLRRKHADRLSIYYWHELKKETSYMRIKWIKNVHSCEVERMDYNSKEDAIISCSKDPEASLVKTFLIAGKCPYVLKIRKGCTCFTFSNILSIIVTGSADNTIRIWNSVLDSNVIAVLKGHESKIQDVAVMDTQRILLSFSADGVVKVWNIDDNKCLQSEKIPFPAYTTLGKSVEYGKIALHPGPKRQPTRPSVKNDRKISEKYFGISEVEERPTSELNQSTAISCVWERSNIIVTCCNYIAKIRTVFDNVDMEISNDMPVFPPPPLQNSVLIPSSWQVPMENTMENQNQEELELATNEACKNLDFIFNKDLLELGGSKLDINYRIAQLEAKKIQASIANKTAENNCRRDLRAHPSTAISV</sequence>
<evidence type="ECO:0000313" key="3">
    <source>
        <dbReference type="EMBL" id="CAG9863964.1"/>
    </source>
</evidence>
<dbReference type="InterPro" id="IPR051242">
    <property type="entry name" value="WD-EF-hand_domain"/>
</dbReference>
<evidence type="ECO:0000256" key="1">
    <source>
        <dbReference type="ARBA" id="ARBA00022737"/>
    </source>
</evidence>
<name>A0A9N9TWA9_PHYSR</name>
<feature type="repeat" description="WD" evidence="2">
    <location>
        <begin position="357"/>
        <end position="398"/>
    </location>
</feature>
<dbReference type="EMBL" id="OU900100">
    <property type="protein sequence ID" value="CAG9863964.1"/>
    <property type="molecule type" value="Genomic_DNA"/>
</dbReference>
<dbReference type="PANTHER" id="PTHR44324:SF3">
    <property type="entry name" value="WD REPEAT-CONTAINING PROTEIN 49-LIKE"/>
    <property type="match status" value="1"/>
</dbReference>
<keyword evidence="1" id="KW-0677">Repeat</keyword>
<dbReference type="SUPFAM" id="SSF50978">
    <property type="entry name" value="WD40 repeat-like"/>
    <property type="match status" value="1"/>
</dbReference>
<dbReference type="Gene3D" id="2.130.10.10">
    <property type="entry name" value="YVTN repeat-like/Quinoprotein amine dehydrogenase"/>
    <property type="match status" value="1"/>
</dbReference>
<dbReference type="SMART" id="SM00320">
    <property type="entry name" value="WD40"/>
    <property type="match status" value="4"/>
</dbReference>
<feature type="repeat" description="WD" evidence="2">
    <location>
        <begin position="331"/>
        <end position="346"/>
    </location>
</feature>
<dbReference type="AlphaFoldDB" id="A0A9N9TWA9"/>
<gene>
    <name evidence="3" type="ORF">PHYEVI_LOCUS10233</name>
</gene>
<dbReference type="InterPro" id="IPR015943">
    <property type="entry name" value="WD40/YVTN_repeat-like_dom_sf"/>
</dbReference>
<dbReference type="InterPro" id="IPR001680">
    <property type="entry name" value="WD40_rpt"/>
</dbReference>
<dbReference type="PROSITE" id="PS50082">
    <property type="entry name" value="WD_REPEATS_2"/>
    <property type="match status" value="2"/>
</dbReference>
<dbReference type="Proteomes" id="UP001153712">
    <property type="component" value="Chromosome 7"/>
</dbReference>
<dbReference type="InterPro" id="IPR036322">
    <property type="entry name" value="WD40_repeat_dom_sf"/>
</dbReference>
<keyword evidence="4" id="KW-1185">Reference proteome</keyword>
<dbReference type="OrthoDB" id="691673at2759"/>
<evidence type="ECO:0000313" key="4">
    <source>
        <dbReference type="Proteomes" id="UP001153712"/>
    </source>
</evidence>